<dbReference type="GO" id="GO:0016788">
    <property type="term" value="F:hydrolase activity, acting on ester bonds"/>
    <property type="evidence" value="ECO:0007669"/>
    <property type="project" value="InterPro"/>
</dbReference>
<dbReference type="HAMAP" id="MF_00265">
    <property type="entry name" value="VapC_Nob1"/>
    <property type="match status" value="1"/>
</dbReference>
<sequence length="146" mass="15934">MIAFDTNILVYAHRPDLPAHKRAFDVVAGALGGSAQVGLCWPVLQEFLAVVTNARIFAQPTPDERAFDQVEHWLSSPRAITLHESPTHLQTLRALVVNGRAPGGALHDAKIAALCLDHGVSELLTADRDFSRFPTLRVSNPLVDRP</sequence>
<organism evidence="6">
    <name type="scientific">freshwater metagenome</name>
    <dbReference type="NCBI Taxonomy" id="449393"/>
    <lineage>
        <taxon>unclassified sequences</taxon>
        <taxon>metagenomes</taxon>
        <taxon>ecological metagenomes</taxon>
    </lineage>
</organism>
<dbReference type="InterPro" id="IPR029060">
    <property type="entry name" value="PIN-like_dom_sf"/>
</dbReference>
<dbReference type="Gene3D" id="3.40.50.1010">
    <property type="entry name" value="5'-nuclease"/>
    <property type="match status" value="1"/>
</dbReference>
<dbReference type="EMBL" id="CAEZYZ010000219">
    <property type="protein sequence ID" value="CAB4758913.1"/>
    <property type="molecule type" value="Genomic_DNA"/>
</dbReference>
<evidence type="ECO:0000256" key="3">
    <source>
        <dbReference type="ARBA" id="ARBA00022723"/>
    </source>
</evidence>
<dbReference type="InterPro" id="IPR022907">
    <property type="entry name" value="VapC_family"/>
</dbReference>
<dbReference type="AlphaFoldDB" id="A0A6J6UJM0"/>
<evidence type="ECO:0000313" key="6">
    <source>
        <dbReference type="EMBL" id="CAB4758913.1"/>
    </source>
</evidence>
<keyword evidence="3" id="KW-0479">Metal-binding</keyword>
<dbReference type="NCBIfam" id="TIGR00028">
    <property type="entry name" value="Mtu_PIN_fam"/>
    <property type="match status" value="1"/>
</dbReference>
<name>A0A6J6UJM0_9ZZZZ</name>
<dbReference type="SUPFAM" id="SSF88723">
    <property type="entry name" value="PIN domain-like"/>
    <property type="match status" value="1"/>
</dbReference>
<feature type="domain" description="PIN" evidence="5">
    <location>
        <begin position="3"/>
        <end position="134"/>
    </location>
</feature>
<evidence type="ECO:0000256" key="4">
    <source>
        <dbReference type="ARBA" id="ARBA00022801"/>
    </source>
</evidence>
<protein>
    <submittedName>
        <fullName evidence="6">Unannotated protein</fullName>
    </submittedName>
</protein>
<dbReference type="GO" id="GO:0045926">
    <property type="term" value="P:negative regulation of growth"/>
    <property type="evidence" value="ECO:0007669"/>
    <property type="project" value="UniProtKB-ARBA"/>
</dbReference>
<dbReference type="InterPro" id="IPR006226">
    <property type="entry name" value="Mtu_PIN"/>
</dbReference>
<dbReference type="Pfam" id="PF01850">
    <property type="entry name" value="PIN"/>
    <property type="match status" value="1"/>
</dbReference>
<keyword evidence="4" id="KW-0378">Hydrolase</keyword>
<dbReference type="GO" id="GO:0046872">
    <property type="term" value="F:metal ion binding"/>
    <property type="evidence" value="ECO:0007669"/>
    <property type="project" value="UniProtKB-KW"/>
</dbReference>
<keyword evidence="1" id="KW-1277">Toxin-antitoxin system</keyword>
<dbReference type="GO" id="GO:0004540">
    <property type="term" value="F:RNA nuclease activity"/>
    <property type="evidence" value="ECO:0007669"/>
    <property type="project" value="InterPro"/>
</dbReference>
<reference evidence="6" key="1">
    <citation type="submission" date="2020-05" db="EMBL/GenBank/DDBJ databases">
        <authorList>
            <person name="Chiriac C."/>
            <person name="Salcher M."/>
            <person name="Ghai R."/>
            <person name="Kavagutti S V."/>
        </authorList>
    </citation>
    <scope>NUCLEOTIDE SEQUENCE</scope>
</reference>
<evidence type="ECO:0000256" key="2">
    <source>
        <dbReference type="ARBA" id="ARBA00022722"/>
    </source>
</evidence>
<keyword evidence="2" id="KW-0540">Nuclease</keyword>
<evidence type="ECO:0000256" key="1">
    <source>
        <dbReference type="ARBA" id="ARBA00022649"/>
    </source>
</evidence>
<gene>
    <name evidence="6" type="ORF">UFOPK2810_01233</name>
</gene>
<accession>A0A6J6UJM0</accession>
<dbReference type="InterPro" id="IPR002716">
    <property type="entry name" value="PIN_dom"/>
</dbReference>
<proteinExistence type="inferred from homology"/>
<evidence type="ECO:0000259" key="5">
    <source>
        <dbReference type="Pfam" id="PF01850"/>
    </source>
</evidence>